<gene>
    <name evidence="2" type="ORF">SCHPADRAFT_937622</name>
</gene>
<dbReference type="InParanoid" id="A0A0H2RYR6"/>
<dbReference type="Proteomes" id="UP000053477">
    <property type="component" value="Unassembled WGS sequence"/>
</dbReference>
<evidence type="ECO:0000313" key="3">
    <source>
        <dbReference type="Proteomes" id="UP000053477"/>
    </source>
</evidence>
<feature type="region of interest" description="Disordered" evidence="1">
    <location>
        <begin position="228"/>
        <end position="265"/>
    </location>
</feature>
<reference evidence="2 3" key="1">
    <citation type="submission" date="2015-04" db="EMBL/GenBank/DDBJ databases">
        <title>Complete genome sequence of Schizopora paradoxa KUC8140, a cosmopolitan wood degrader in East Asia.</title>
        <authorList>
            <consortium name="DOE Joint Genome Institute"/>
            <person name="Min B."/>
            <person name="Park H."/>
            <person name="Jang Y."/>
            <person name="Kim J.-J."/>
            <person name="Kim K.H."/>
            <person name="Pangilinan J."/>
            <person name="Lipzen A."/>
            <person name="Riley R."/>
            <person name="Grigoriev I.V."/>
            <person name="Spatafora J.W."/>
            <person name="Choi I.-G."/>
        </authorList>
    </citation>
    <scope>NUCLEOTIDE SEQUENCE [LARGE SCALE GENOMIC DNA]</scope>
    <source>
        <strain evidence="2 3">KUC8140</strain>
    </source>
</reference>
<keyword evidence="3" id="KW-1185">Reference proteome</keyword>
<dbReference type="EMBL" id="KQ085912">
    <property type="protein sequence ID" value="KLO16757.1"/>
    <property type="molecule type" value="Genomic_DNA"/>
</dbReference>
<organism evidence="2 3">
    <name type="scientific">Schizopora paradoxa</name>
    <dbReference type="NCBI Taxonomy" id="27342"/>
    <lineage>
        <taxon>Eukaryota</taxon>
        <taxon>Fungi</taxon>
        <taxon>Dikarya</taxon>
        <taxon>Basidiomycota</taxon>
        <taxon>Agaricomycotina</taxon>
        <taxon>Agaricomycetes</taxon>
        <taxon>Hymenochaetales</taxon>
        <taxon>Schizoporaceae</taxon>
        <taxon>Schizopora</taxon>
    </lineage>
</organism>
<sequence length="364" mass="42170">MRYRIRVCDIDGCWESEKECDWPIQEMSVNYAASSNGVALTLTFYATEPEDVARGRSYTLSMQRRERDNEMNVRFRQLGKLQVVGRDYSTKAALSRKRTTSETNMTSVPEQQTEILKQFNLLGYRVRVFNMTVGNLLTNYIQEKMLHTFIFYEGPRGRSLRDISWCLNVVRWLEQNSKIPFNTHKEVWSRVQQRLGVQGDLESYEKEGHCPKDLLEAMRQMRKGQVISPAVRQRSDPTLFVPNPNVEKFDDRPPLEATSPPPRAQTRNFMKVFDKDFPCPPGTGNSELIAMQDYRKDYDRYNSVPPSPASDIPFSPASPREDFRTGFSSAGQRATTSRTQLRGHNSLSAQRYRQEPESPQYDEF</sequence>
<name>A0A0H2RYR6_9AGAM</name>
<accession>A0A0H2RYR6</accession>
<proteinExistence type="predicted"/>
<evidence type="ECO:0000256" key="1">
    <source>
        <dbReference type="SAM" id="MobiDB-lite"/>
    </source>
</evidence>
<feature type="compositionally biased region" description="Polar residues" evidence="1">
    <location>
        <begin position="326"/>
        <end position="351"/>
    </location>
</feature>
<protein>
    <submittedName>
        <fullName evidence="2">Uncharacterized protein</fullName>
    </submittedName>
</protein>
<dbReference type="AlphaFoldDB" id="A0A0H2RYR6"/>
<evidence type="ECO:0000313" key="2">
    <source>
        <dbReference type="EMBL" id="KLO16757.1"/>
    </source>
</evidence>
<feature type="region of interest" description="Disordered" evidence="1">
    <location>
        <begin position="299"/>
        <end position="364"/>
    </location>
</feature>